<evidence type="ECO:0000313" key="3">
    <source>
        <dbReference type="Proteomes" id="UP000030595"/>
    </source>
</evidence>
<feature type="domain" description="Integron-associated effector binding protein" evidence="1">
    <location>
        <begin position="10"/>
        <end position="130"/>
    </location>
</feature>
<dbReference type="RefSeq" id="WP_036177677.1">
    <property type="nucleotide sequence ID" value="NZ_AVCZ01000025.1"/>
</dbReference>
<dbReference type="OrthoDB" id="3173400at2"/>
<dbReference type="SUPFAM" id="SSF55136">
    <property type="entry name" value="Probable bacterial effector-binding domain"/>
    <property type="match status" value="1"/>
</dbReference>
<name>A0A0A3IZD3_9BACL</name>
<dbReference type="Proteomes" id="UP000030595">
    <property type="component" value="Unassembled WGS sequence"/>
</dbReference>
<dbReference type="EMBL" id="JPVQ01000025">
    <property type="protein sequence ID" value="KGR90139.1"/>
    <property type="molecule type" value="Genomic_DNA"/>
</dbReference>
<sequence length="131" mass="15423">MNLTILNSIRTNNFNDNNLMQKISKMWSEASNLLNSRDKVLYGLYYNYENDYKGDYTLSVAIEDIENESSISIPNTPYKIFKVESSDEFGILNTWKEIWRLEEKGILETAYLYDFEKYDPNGQIEIHIAIK</sequence>
<evidence type="ECO:0000313" key="2">
    <source>
        <dbReference type="EMBL" id="KGR90139.1"/>
    </source>
</evidence>
<evidence type="ECO:0000259" key="1">
    <source>
        <dbReference type="Pfam" id="PF14526"/>
    </source>
</evidence>
<dbReference type="InterPro" id="IPR053182">
    <property type="entry name" value="YobU-like_regulator"/>
</dbReference>
<dbReference type="eggNOG" id="COG3708">
    <property type="taxonomic scope" value="Bacteria"/>
</dbReference>
<dbReference type="Pfam" id="PF14526">
    <property type="entry name" value="Cass2"/>
    <property type="match status" value="1"/>
</dbReference>
<organism evidence="2 3">
    <name type="scientific">Ureibacillus massiliensis 4400831 = CIP 108448 = CCUG 49529</name>
    <dbReference type="NCBI Taxonomy" id="1211035"/>
    <lineage>
        <taxon>Bacteria</taxon>
        <taxon>Bacillati</taxon>
        <taxon>Bacillota</taxon>
        <taxon>Bacilli</taxon>
        <taxon>Bacillales</taxon>
        <taxon>Caryophanaceae</taxon>
        <taxon>Ureibacillus</taxon>
    </lineage>
</organism>
<dbReference type="InterPro" id="IPR011256">
    <property type="entry name" value="Reg_factor_effector_dom_sf"/>
</dbReference>
<dbReference type="PANTHER" id="PTHR36444:SF2">
    <property type="entry name" value="TRANSCRIPTIONAL REGULATOR PROTEIN YOBU-RELATED"/>
    <property type="match status" value="1"/>
</dbReference>
<dbReference type="InterPro" id="IPR029441">
    <property type="entry name" value="Cass2"/>
</dbReference>
<dbReference type="PANTHER" id="PTHR36444">
    <property type="entry name" value="TRANSCRIPTIONAL REGULATOR PROTEIN YOBU-RELATED"/>
    <property type="match status" value="1"/>
</dbReference>
<reference evidence="2 3" key="1">
    <citation type="submission" date="2014-02" db="EMBL/GenBank/DDBJ databases">
        <title>Draft genome sequence of Lysinibacillus massiliensis CCUG 49529.</title>
        <authorList>
            <person name="Zhang F."/>
            <person name="Wang G."/>
            <person name="Zhang L."/>
        </authorList>
    </citation>
    <scope>NUCLEOTIDE SEQUENCE [LARGE SCALE GENOMIC DNA]</scope>
    <source>
        <strain evidence="2 3">CCUG 49529</strain>
    </source>
</reference>
<protein>
    <submittedName>
        <fullName evidence="2">Transcriptional regulator</fullName>
    </submittedName>
</protein>
<proteinExistence type="predicted"/>
<keyword evidence="3" id="KW-1185">Reference proteome</keyword>
<dbReference type="Gene3D" id="3.20.80.10">
    <property type="entry name" value="Regulatory factor, effector binding domain"/>
    <property type="match status" value="1"/>
</dbReference>
<dbReference type="AlphaFoldDB" id="A0A0A3IZD3"/>
<comment type="caution">
    <text evidence="2">The sequence shown here is derived from an EMBL/GenBank/DDBJ whole genome shotgun (WGS) entry which is preliminary data.</text>
</comment>
<accession>A0A0A3IZD3</accession>
<gene>
    <name evidence="2" type="ORF">CD30_13385</name>
</gene>